<evidence type="ECO:0000256" key="1">
    <source>
        <dbReference type="SAM" id="Phobius"/>
    </source>
</evidence>
<keyword evidence="3" id="KW-1185">Reference proteome</keyword>
<comment type="caution">
    <text evidence="2">The sequence shown here is derived from an EMBL/GenBank/DDBJ whole genome shotgun (WGS) entry which is preliminary data.</text>
</comment>
<sequence length="74" mass="8287">MKWPPGSPDYNPSLGGPLLASNPLLKSYMGLALLCMINGHYHVLMPMQFIDNTINSMREHCQACIAVRGDQTYY</sequence>
<reference evidence="2 3" key="1">
    <citation type="submission" date="2021-06" db="EMBL/GenBank/DDBJ databases">
        <title>Caerostris extrusa draft genome.</title>
        <authorList>
            <person name="Kono N."/>
            <person name="Arakawa K."/>
        </authorList>
    </citation>
    <scope>NUCLEOTIDE SEQUENCE [LARGE SCALE GENOMIC DNA]</scope>
</reference>
<evidence type="ECO:0000313" key="3">
    <source>
        <dbReference type="Proteomes" id="UP001054945"/>
    </source>
</evidence>
<gene>
    <name evidence="2" type="ORF">CEXT_554951</name>
</gene>
<keyword evidence="1" id="KW-0472">Membrane</keyword>
<protein>
    <submittedName>
        <fullName evidence="2">Uncharacterized protein</fullName>
    </submittedName>
</protein>
<keyword evidence="1" id="KW-1133">Transmembrane helix</keyword>
<dbReference type="EMBL" id="BPLR01003017">
    <property type="protein sequence ID" value="GIX80316.1"/>
    <property type="molecule type" value="Genomic_DNA"/>
</dbReference>
<keyword evidence="1" id="KW-0812">Transmembrane</keyword>
<name>A0AAV4N8I0_CAEEX</name>
<feature type="transmembrane region" description="Helical" evidence="1">
    <location>
        <begin position="28"/>
        <end position="50"/>
    </location>
</feature>
<accession>A0AAV4N8I0</accession>
<proteinExistence type="predicted"/>
<evidence type="ECO:0000313" key="2">
    <source>
        <dbReference type="EMBL" id="GIX80316.1"/>
    </source>
</evidence>
<organism evidence="2 3">
    <name type="scientific">Caerostris extrusa</name>
    <name type="common">Bark spider</name>
    <name type="synonym">Caerostris bankana</name>
    <dbReference type="NCBI Taxonomy" id="172846"/>
    <lineage>
        <taxon>Eukaryota</taxon>
        <taxon>Metazoa</taxon>
        <taxon>Ecdysozoa</taxon>
        <taxon>Arthropoda</taxon>
        <taxon>Chelicerata</taxon>
        <taxon>Arachnida</taxon>
        <taxon>Araneae</taxon>
        <taxon>Araneomorphae</taxon>
        <taxon>Entelegynae</taxon>
        <taxon>Araneoidea</taxon>
        <taxon>Araneidae</taxon>
        <taxon>Caerostris</taxon>
    </lineage>
</organism>
<dbReference type="AlphaFoldDB" id="A0AAV4N8I0"/>
<dbReference type="Proteomes" id="UP001054945">
    <property type="component" value="Unassembled WGS sequence"/>
</dbReference>